<feature type="non-terminal residue" evidence="4">
    <location>
        <position position="924"/>
    </location>
</feature>
<gene>
    <name evidence="4" type="ORF">SAMN05421824_3047</name>
</gene>
<dbReference type="RefSeq" id="WP_143064788.1">
    <property type="nucleotide sequence ID" value="NZ_FOFN01000006.1"/>
</dbReference>
<protein>
    <submittedName>
        <fullName evidence="4">HYR domain-containing protein</fullName>
    </submittedName>
</protein>
<keyword evidence="5" id="KW-1185">Reference proteome</keyword>
<evidence type="ECO:0000256" key="2">
    <source>
        <dbReference type="SAM" id="Phobius"/>
    </source>
</evidence>
<feature type="domain" description="HYR" evidence="3">
    <location>
        <begin position="710"/>
        <end position="791"/>
    </location>
</feature>
<dbReference type="EMBL" id="FOFN01000006">
    <property type="protein sequence ID" value="SER11255.1"/>
    <property type="molecule type" value="Genomic_DNA"/>
</dbReference>
<dbReference type="PANTHER" id="PTHR24273">
    <property type="entry name" value="FI04643P-RELATED"/>
    <property type="match status" value="1"/>
</dbReference>
<dbReference type="Proteomes" id="UP000198999">
    <property type="component" value="Unassembled WGS sequence"/>
</dbReference>
<evidence type="ECO:0000256" key="1">
    <source>
        <dbReference type="ARBA" id="ARBA00022737"/>
    </source>
</evidence>
<sequence>MRHKYHNKLGAFNIKNLMIAIFIAIPSFLIAQIGVQEPSIKTGVQFFWSDTQTNNSDPATLEKIEVTSGGVTTEYNTFVVPSSYSLTQVGPGGHGANRIILNGGPVVPTTSANPATWNPIALAAFQDTNLNHYFSSNTNGRDFCEDFTALPFPNNPPQDQAISYVPAIPSNTDGILAVTERGGNNCYYIEVFGIPAGGGPEQLLGDTFVKDGGQNYSGGTCTFGTPLGDSDYWRSGRCNNNGQTVGVALFYLNELAPTGSSITRIEFVGSTNDHGDGKFFILQKYAVDQQVIECLDETYNGDLSILNNAPAGSTYNLVSGPTPAGLSFNLNTDGTYTYVPTPGFTGDVNFDYELCLPAPNQTNCETASATLMYVALPPEPTFTQDCSGGNTNQTITVTSPLNTGANPGQYEYSLDGGTTYQSSVNFTGLSPAGNPYNLVVRDTYTNNCERTSSSNPINLVDDTTLPTITCPVDITANTDDDGTGNCTTTANIGTPTVSDNCSVISVVAQVGGVDIDPTTYLFPLGDTTVTWIVTDSATNTAQCNQTVTVIDNEDPVAACQNITVQLDATGNATITAAQIDNGSTDNCGIASLDLDVDTFDCSNVGTNPVVLTVTDNSGNTATCNATVTVQDNINPIAICQDITVQLDATGNATITAAQIDNGSNDTCGIQSLAIDVDTFDCSNVGANTVTLTVTDGNGNASDCTATVTVQDITPPVAICQDITIQLDAAGNASIAAADIDNGSNDACGIQSLAIDVDTFDCSNVGANTVTLTVTDGNGNASDCTATVTVQDITPPVAICQDITIQLDAAGNATIAAAQIDNGSNDACGIQSLAIDVDTFDCSNVGANTVTLTVTDGNGNASDCTATVTVQDITPPVAICQDITIQLDATGNLAIAAADIDNGSNDACGIQSLAIDTTAFDCSNV</sequence>
<evidence type="ECO:0000259" key="3">
    <source>
        <dbReference type="PROSITE" id="PS50825"/>
    </source>
</evidence>
<keyword evidence="2" id="KW-1133">Transmembrane helix</keyword>
<organism evidence="4 5">
    <name type="scientific">Hyunsoonleella jejuensis</name>
    <dbReference type="NCBI Taxonomy" id="419940"/>
    <lineage>
        <taxon>Bacteria</taxon>
        <taxon>Pseudomonadati</taxon>
        <taxon>Bacteroidota</taxon>
        <taxon>Flavobacteriia</taxon>
        <taxon>Flavobacteriales</taxon>
        <taxon>Flavobacteriaceae</taxon>
    </lineage>
</organism>
<dbReference type="AlphaFoldDB" id="A0A1H9LJG2"/>
<dbReference type="STRING" id="419940.SAMN05421824_3047"/>
<proteinExistence type="predicted"/>
<keyword evidence="2" id="KW-0812">Transmembrane</keyword>
<name>A0A1H9LJG2_9FLAO</name>
<keyword evidence="2" id="KW-0472">Membrane</keyword>
<accession>A0A1H9LJG2</accession>
<reference evidence="4 5" key="1">
    <citation type="submission" date="2016-10" db="EMBL/GenBank/DDBJ databases">
        <authorList>
            <person name="de Groot N.N."/>
        </authorList>
    </citation>
    <scope>NUCLEOTIDE SEQUENCE [LARGE SCALE GENOMIC DNA]</scope>
    <source>
        <strain evidence="4 5">DSM 21035</strain>
    </source>
</reference>
<feature type="transmembrane region" description="Helical" evidence="2">
    <location>
        <begin position="12"/>
        <end position="35"/>
    </location>
</feature>
<feature type="domain" description="HYR" evidence="3">
    <location>
        <begin position="460"/>
        <end position="551"/>
    </location>
</feature>
<dbReference type="OrthoDB" id="9805017at2"/>
<dbReference type="PROSITE" id="PS50825">
    <property type="entry name" value="HYR"/>
    <property type="match status" value="2"/>
</dbReference>
<dbReference type="Gene3D" id="2.60.40.10">
    <property type="entry name" value="Immunoglobulins"/>
    <property type="match status" value="4"/>
</dbReference>
<evidence type="ECO:0000313" key="4">
    <source>
        <dbReference type="EMBL" id="SER11255.1"/>
    </source>
</evidence>
<dbReference type="InterPro" id="IPR003410">
    <property type="entry name" value="HYR_dom"/>
</dbReference>
<dbReference type="InterPro" id="IPR013783">
    <property type="entry name" value="Ig-like_fold"/>
</dbReference>
<dbReference type="PANTHER" id="PTHR24273:SF32">
    <property type="entry name" value="HYALIN"/>
    <property type="match status" value="1"/>
</dbReference>
<evidence type="ECO:0000313" key="5">
    <source>
        <dbReference type="Proteomes" id="UP000198999"/>
    </source>
</evidence>
<dbReference type="Pfam" id="PF02494">
    <property type="entry name" value="HYR"/>
    <property type="match status" value="1"/>
</dbReference>
<keyword evidence="1" id="KW-0677">Repeat</keyword>